<protein>
    <recommendedName>
        <fullName evidence="4">HdeD family acid-resistance protein</fullName>
    </recommendedName>
</protein>
<feature type="transmembrane region" description="Helical" evidence="1">
    <location>
        <begin position="28"/>
        <end position="50"/>
    </location>
</feature>
<evidence type="ECO:0000313" key="2">
    <source>
        <dbReference type="EMBL" id="TXS92907.1"/>
    </source>
</evidence>
<comment type="caution">
    <text evidence="2">The sequence shown here is derived from an EMBL/GenBank/DDBJ whole genome shotgun (WGS) entry which is preliminary data.</text>
</comment>
<dbReference type="EMBL" id="VRZA01000004">
    <property type="protein sequence ID" value="TXS92907.1"/>
    <property type="molecule type" value="Genomic_DNA"/>
</dbReference>
<dbReference type="PANTHER" id="PTHR34989:SF1">
    <property type="entry name" value="PROTEIN HDED"/>
    <property type="match status" value="1"/>
</dbReference>
<dbReference type="RefSeq" id="WP_148068909.1">
    <property type="nucleotide sequence ID" value="NZ_VRZA01000004.1"/>
</dbReference>
<proteinExistence type="predicted"/>
<dbReference type="Pfam" id="PF03729">
    <property type="entry name" value="DUF308"/>
    <property type="match status" value="3"/>
</dbReference>
<keyword evidence="1" id="KW-1133">Transmembrane helix</keyword>
<feature type="transmembrane region" description="Helical" evidence="1">
    <location>
        <begin position="86"/>
        <end position="103"/>
    </location>
</feature>
<feature type="transmembrane region" description="Helical" evidence="1">
    <location>
        <begin position="141"/>
        <end position="160"/>
    </location>
</feature>
<dbReference type="InterPro" id="IPR005325">
    <property type="entry name" value="DUF308_memb"/>
</dbReference>
<gene>
    <name evidence="2" type="ORF">FV139_13170</name>
</gene>
<organism evidence="2 3">
    <name type="scientific">Parahaliea maris</name>
    <dbReference type="NCBI Taxonomy" id="2716870"/>
    <lineage>
        <taxon>Bacteria</taxon>
        <taxon>Pseudomonadati</taxon>
        <taxon>Pseudomonadota</taxon>
        <taxon>Gammaproteobacteria</taxon>
        <taxon>Cellvibrionales</taxon>
        <taxon>Halieaceae</taxon>
        <taxon>Parahaliea</taxon>
    </lineage>
</organism>
<dbReference type="AlphaFoldDB" id="A0A5C8ZZT6"/>
<evidence type="ECO:0000313" key="3">
    <source>
        <dbReference type="Proteomes" id="UP000321039"/>
    </source>
</evidence>
<feature type="transmembrane region" description="Helical" evidence="1">
    <location>
        <begin position="166"/>
        <end position="185"/>
    </location>
</feature>
<keyword evidence="1" id="KW-0812">Transmembrane</keyword>
<keyword evidence="3" id="KW-1185">Reference proteome</keyword>
<feature type="transmembrane region" description="Helical" evidence="1">
    <location>
        <begin position="109"/>
        <end position="129"/>
    </location>
</feature>
<sequence>MVNDDREEQLEAAAEKLQAGVAGRLGDVWWYLLLRGSLAVLLGIFAIFWPEQNVRLLLLAVGIYCLADGAITLVVAARYSKLQEQLGEALVVLAIGVVLVLWPDATLRTLLMMIGAAIFFVGLGQVLTARKLAADDPAKEAGKRVGLVTAIVGLILAVWPGTGVAVISWVIGIAALLIGGLLIFLGSRFKRLQCRVVDVGENRL</sequence>
<dbReference type="GO" id="GO:0005886">
    <property type="term" value="C:plasma membrane"/>
    <property type="evidence" value="ECO:0007669"/>
    <property type="project" value="TreeGrafter"/>
</dbReference>
<dbReference type="Proteomes" id="UP000321039">
    <property type="component" value="Unassembled WGS sequence"/>
</dbReference>
<name>A0A5C8ZZT6_9GAMM</name>
<keyword evidence="1" id="KW-0472">Membrane</keyword>
<accession>A0A5C8ZZT6</accession>
<feature type="transmembrane region" description="Helical" evidence="1">
    <location>
        <begin position="56"/>
        <end position="79"/>
    </location>
</feature>
<evidence type="ECO:0000256" key="1">
    <source>
        <dbReference type="SAM" id="Phobius"/>
    </source>
</evidence>
<evidence type="ECO:0008006" key="4">
    <source>
        <dbReference type="Google" id="ProtNLM"/>
    </source>
</evidence>
<dbReference type="PANTHER" id="PTHR34989">
    <property type="entry name" value="PROTEIN HDED"/>
    <property type="match status" value="1"/>
</dbReference>
<reference evidence="2 3" key="1">
    <citation type="submission" date="2019-08" db="EMBL/GenBank/DDBJ databases">
        <title>Parahaliea maris sp. nov., isolated from the surface seawater.</title>
        <authorList>
            <person name="Liu Y."/>
        </authorList>
    </citation>
    <scope>NUCLEOTIDE SEQUENCE [LARGE SCALE GENOMIC DNA]</scope>
    <source>
        <strain evidence="2 3">HSLHS9</strain>
    </source>
</reference>
<dbReference type="InterPro" id="IPR052712">
    <property type="entry name" value="Acid_resist_chaperone_HdeD"/>
</dbReference>